<dbReference type="Proteomes" id="UP000002497">
    <property type="component" value="Unassembled WGS sequence"/>
</dbReference>
<proteinExistence type="predicted"/>
<organism evidence="3">
    <name type="scientific">Coccidioides posadasii (strain RMSCC 757 / Silveira)</name>
    <name type="common">Valley fever fungus</name>
    <dbReference type="NCBI Taxonomy" id="443226"/>
    <lineage>
        <taxon>Eukaryota</taxon>
        <taxon>Fungi</taxon>
        <taxon>Dikarya</taxon>
        <taxon>Ascomycota</taxon>
        <taxon>Pezizomycotina</taxon>
        <taxon>Eurotiomycetes</taxon>
        <taxon>Eurotiomycetidae</taxon>
        <taxon>Onygenales</taxon>
        <taxon>Onygenaceae</taxon>
        <taxon>Coccidioides</taxon>
    </lineage>
</organism>
<dbReference type="EMBL" id="GL636495">
    <property type="protein sequence ID" value="EFW17186.1"/>
    <property type="molecule type" value="Genomic_DNA"/>
</dbReference>
<name>E9D9F2_COCPS</name>
<evidence type="ECO:0000313" key="3">
    <source>
        <dbReference type="Proteomes" id="UP000002497"/>
    </source>
</evidence>
<evidence type="ECO:0000256" key="1">
    <source>
        <dbReference type="SAM" id="MobiDB-lite"/>
    </source>
</evidence>
<feature type="region of interest" description="Disordered" evidence="1">
    <location>
        <begin position="1"/>
        <end position="57"/>
    </location>
</feature>
<gene>
    <name evidence="2" type="ORF">CPSG_06454</name>
</gene>
<dbReference type="AlphaFoldDB" id="E9D9F2"/>
<evidence type="ECO:0000313" key="2">
    <source>
        <dbReference type="EMBL" id="EFW17186.1"/>
    </source>
</evidence>
<sequence>MVEWGAGQNCPEKFRPRRRFSKAVQPGNRSPSTGENNNVHPDMRACLSTPVRRTIVS</sequence>
<feature type="compositionally biased region" description="Polar residues" evidence="1">
    <location>
        <begin position="27"/>
        <end position="39"/>
    </location>
</feature>
<reference evidence="3" key="1">
    <citation type="journal article" date="2010" name="Genome Res.">
        <title>Population genomic sequencing of Coccidioides fungi reveals recent hybridization and transposon control.</title>
        <authorList>
            <person name="Neafsey D.E."/>
            <person name="Barker B.M."/>
            <person name="Sharpton T.J."/>
            <person name="Stajich J.E."/>
            <person name="Park D.J."/>
            <person name="Whiston E."/>
            <person name="Hung C.-Y."/>
            <person name="McMahan C."/>
            <person name="White J."/>
            <person name="Sykes S."/>
            <person name="Heiman D."/>
            <person name="Young S."/>
            <person name="Zeng Q."/>
            <person name="Abouelleil A."/>
            <person name="Aftuck L."/>
            <person name="Bessette D."/>
            <person name="Brown A."/>
            <person name="FitzGerald M."/>
            <person name="Lui A."/>
            <person name="Macdonald J.P."/>
            <person name="Priest M."/>
            <person name="Orbach M.J."/>
            <person name="Galgiani J.N."/>
            <person name="Kirkland T.N."/>
            <person name="Cole G.T."/>
            <person name="Birren B.W."/>
            <person name="Henn M.R."/>
            <person name="Taylor J.W."/>
            <person name="Rounsley S.D."/>
        </authorList>
    </citation>
    <scope>NUCLEOTIDE SEQUENCE [LARGE SCALE GENOMIC DNA]</scope>
    <source>
        <strain evidence="3">RMSCC 757 / Silveira</strain>
    </source>
</reference>
<accession>E9D9F2</accession>
<dbReference type="HOGENOM" id="CLU_2996391_0_0_1"/>
<keyword evidence="3" id="KW-1185">Reference proteome</keyword>
<dbReference type="VEuPathDB" id="FungiDB:CPSG_06454"/>
<protein>
    <submittedName>
        <fullName evidence="2">Predicted protein</fullName>
    </submittedName>
</protein>
<reference evidence="3" key="2">
    <citation type="submission" date="2010-03" db="EMBL/GenBank/DDBJ databases">
        <title>The genome sequence of Coccidioides posadasii strain Silveira.</title>
        <authorList>
            <consortium name="The Broad Institute Genome Sequencing Center for Infectious Disease"/>
            <person name="Neafsey D."/>
            <person name="Orbach M."/>
            <person name="Henn M.R."/>
            <person name="Cole G.T."/>
            <person name="Galgiani J."/>
            <person name="Gardner M.J."/>
            <person name="Kirkland T.N."/>
            <person name="Taylor J.W."/>
            <person name="Young S.K."/>
            <person name="Zeng Q."/>
            <person name="Koehrsen M."/>
            <person name="Alvarado L."/>
            <person name="Berlin A."/>
            <person name="Borenstein D."/>
            <person name="Chapman S.B."/>
            <person name="Chen Z."/>
            <person name="Engels R."/>
            <person name="Freedman E."/>
            <person name="Gellesch M."/>
            <person name="Goldberg J."/>
            <person name="Griggs A."/>
            <person name="Gujja S."/>
            <person name="Heilman E."/>
            <person name="Heiman D."/>
            <person name="Howarth C."/>
            <person name="Jen D."/>
            <person name="Larson L."/>
            <person name="Mehta T."/>
            <person name="Neiman D."/>
            <person name="Park D."/>
            <person name="Pearson M."/>
            <person name="Richards J."/>
            <person name="Roberts A."/>
            <person name="Saif S."/>
            <person name="Shea T."/>
            <person name="Shenoy N."/>
            <person name="Sisk P."/>
            <person name="Stolte C."/>
            <person name="Sykes S."/>
            <person name="Walk T."/>
            <person name="White J."/>
            <person name="Yandava C."/>
            <person name="Haas B."/>
            <person name="Nusbaum C."/>
            <person name="Birren B."/>
        </authorList>
    </citation>
    <scope>NUCLEOTIDE SEQUENCE [LARGE SCALE GENOMIC DNA]</scope>
    <source>
        <strain evidence="3">RMSCC 757 / Silveira</strain>
    </source>
</reference>